<dbReference type="InterPro" id="IPR005583">
    <property type="entry name" value="YaaA"/>
</dbReference>
<reference evidence="2 3" key="1">
    <citation type="submission" date="2018-03" db="EMBL/GenBank/DDBJ databases">
        <title>Genomic Encyclopedia of Archaeal and Bacterial Type Strains, Phase II (KMG-II): from individual species to whole genera.</title>
        <authorList>
            <person name="Goeker M."/>
        </authorList>
    </citation>
    <scope>NUCLEOTIDE SEQUENCE [LARGE SCALE GENOMIC DNA]</scope>
    <source>
        <strain evidence="2 3">DSM 100214</strain>
    </source>
</reference>
<dbReference type="PANTHER" id="PTHR30283:SF4">
    <property type="entry name" value="PEROXIDE STRESS RESISTANCE PROTEIN YAAA"/>
    <property type="match status" value="1"/>
</dbReference>
<proteinExistence type="inferred from homology"/>
<keyword evidence="3" id="KW-1185">Reference proteome</keyword>
<dbReference type="Pfam" id="PF03883">
    <property type="entry name" value="H2O2_YaaD"/>
    <property type="match status" value="1"/>
</dbReference>
<gene>
    <name evidence="2" type="ORF">CLV62_102121</name>
</gene>
<dbReference type="OrthoDB" id="9777133at2"/>
<dbReference type="EMBL" id="QICL01000002">
    <property type="protein sequence ID" value="PXV68089.1"/>
    <property type="molecule type" value="Genomic_DNA"/>
</dbReference>
<evidence type="ECO:0000313" key="2">
    <source>
        <dbReference type="EMBL" id="PXV68089.1"/>
    </source>
</evidence>
<evidence type="ECO:0000256" key="1">
    <source>
        <dbReference type="HAMAP-Rule" id="MF_00652"/>
    </source>
</evidence>
<dbReference type="NCBIfam" id="NF002542">
    <property type="entry name" value="PRK02101.1-3"/>
    <property type="match status" value="1"/>
</dbReference>
<protein>
    <recommendedName>
        <fullName evidence="1">UPF0246 protein CLV62_102121</fullName>
    </recommendedName>
</protein>
<dbReference type="RefSeq" id="WP_110309378.1">
    <property type="nucleotide sequence ID" value="NZ_QICL01000002.1"/>
</dbReference>
<dbReference type="HAMAP" id="MF_00652">
    <property type="entry name" value="UPF0246"/>
    <property type="match status" value="1"/>
</dbReference>
<dbReference type="PANTHER" id="PTHR30283">
    <property type="entry name" value="PEROXIDE STRESS RESPONSE PROTEIN YAAA"/>
    <property type="match status" value="1"/>
</dbReference>
<organism evidence="2 3">
    <name type="scientific">Dysgonomonas alginatilytica</name>
    <dbReference type="NCBI Taxonomy" id="1605892"/>
    <lineage>
        <taxon>Bacteria</taxon>
        <taxon>Pseudomonadati</taxon>
        <taxon>Bacteroidota</taxon>
        <taxon>Bacteroidia</taxon>
        <taxon>Bacteroidales</taxon>
        <taxon>Dysgonomonadaceae</taxon>
        <taxon>Dysgonomonas</taxon>
    </lineage>
</organism>
<dbReference type="GO" id="GO:0033194">
    <property type="term" value="P:response to hydroperoxide"/>
    <property type="evidence" value="ECO:0007669"/>
    <property type="project" value="TreeGrafter"/>
</dbReference>
<comment type="caution">
    <text evidence="2">The sequence shown here is derived from an EMBL/GenBank/DDBJ whole genome shotgun (WGS) entry which is preliminary data.</text>
</comment>
<accession>A0A2V3PSU6</accession>
<dbReference type="AlphaFoldDB" id="A0A2V3PSU6"/>
<dbReference type="Proteomes" id="UP000247973">
    <property type="component" value="Unassembled WGS sequence"/>
</dbReference>
<name>A0A2V3PSU6_9BACT</name>
<comment type="similarity">
    <text evidence="1">Belongs to the UPF0246 family.</text>
</comment>
<evidence type="ECO:0000313" key="3">
    <source>
        <dbReference type="Proteomes" id="UP000247973"/>
    </source>
</evidence>
<dbReference type="GO" id="GO:0005829">
    <property type="term" value="C:cytosol"/>
    <property type="evidence" value="ECO:0007669"/>
    <property type="project" value="TreeGrafter"/>
</dbReference>
<sequence length="253" mass="28908">MIITISPAKILDFESPATIEKKTKPLFEKDAHYLNDILKDLSANEIGTLMNINPKITLDVYQYVQSFGIGRAQKKQAALGYNGMVYLGLNSKTFTDSDWEFAQKHLTILSGLYGALRPLDIIHPYRLEMHTKVVNDRGADLYAYWRKTLTEYLARQLKANGNIWLNLASNEYSKVIDKKALGKKVRIITPSFKQDTPKGYKQIVVYAKKARGLMSRFVIQNQITTIEDLKHFDTEGYSFSPSLSNGDDWVFIR</sequence>